<dbReference type="InterPro" id="IPR007848">
    <property type="entry name" value="Small_mtfrase_dom"/>
</dbReference>
<dbReference type="EMBL" id="FWYD01000011">
    <property type="protein sequence ID" value="SMC92985.1"/>
    <property type="molecule type" value="Genomic_DNA"/>
</dbReference>
<dbReference type="GO" id="GO:0032259">
    <property type="term" value="P:methylation"/>
    <property type="evidence" value="ECO:0007669"/>
    <property type="project" value="UniProtKB-KW"/>
</dbReference>
<feature type="binding site" evidence="5">
    <location>
        <begin position="116"/>
        <end position="120"/>
    </location>
    <ligand>
        <name>S-adenosyl-L-methionine</name>
        <dbReference type="ChEBI" id="CHEBI:59789"/>
    </ligand>
</feature>
<dbReference type="InterPro" id="IPR004556">
    <property type="entry name" value="HemK-like"/>
</dbReference>
<gene>
    <name evidence="5" type="primary">prmC</name>
    <name evidence="8" type="ORF">SAMN06295998_11141</name>
</gene>
<evidence type="ECO:0000256" key="2">
    <source>
        <dbReference type="ARBA" id="ARBA00022679"/>
    </source>
</evidence>
<feature type="binding site" evidence="5">
    <location>
        <begin position="182"/>
        <end position="185"/>
    </location>
    <ligand>
        <name>substrate</name>
    </ligand>
</feature>
<dbReference type="GO" id="GO:0102559">
    <property type="term" value="F:peptide chain release factor N(5)-glutamine methyltransferase activity"/>
    <property type="evidence" value="ECO:0007669"/>
    <property type="project" value="UniProtKB-EC"/>
</dbReference>
<dbReference type="CDD" id="cd02440">
    <property type="entry name" value="AdoMet_MTases"/>
    <property type="match status" value="1"/>
</dbReference>
<keyword evidence="3 5" id="KW-0949">S-adenosyl-L-methionine</keyword>
<dbReference type="InterPro" id="IPR040758">
    <property type="entry name" value="PrmC_N"/>
</dbReference>
<name>A0A1W2D6C3_9RHOB</name>
<proteinExistence type="inferred from homology"/>
<dbReference type="Gene3D" id="3.40.50.150">
    <property type="entry name" value="Vaccinia Virus protein VP39"/>
    <property type="match status" value="1"/>
</dbReference>
<comment type="catalytic activity">
    <reaction evidence="4 5">
        <text>L-glutaminyl-[peptide chain release factor] + S-adenosyl-L-methionine = N(5)-methyl-L-glutaminyl-[peptide chain release factor] + S-adenosyl-L-homocysteine + H(+)</text>
        <dbReference type="Rhea" id="RHEA:42896"/>
        <dbReference type="Rhea" id="RHEA-COMP:10271"/>
        <dbReference type="Rhea" id="RHEA-COMP:10272"/>
        <dbReference type="ChEBI" id="CHEBI:15378"/>
        <dbReference type="ChEBI" id="CHEBI:30011"/>
        <dbReference type="ChEBI" id="CHEBI:57856"/>
        <dbReference type="ChEBI" id="CHEBI:59789"/>
        <dbReference type="ChEBI" id="CHEBI:61891"/>
        <dbReference type="EC" id="2.1.1.297"/>
    </reaction>
</comment>
<dbReference type="GO" id="GO:0003676">
    <property type="term" value="F:nucleic acid binding"/>
    <property type="evidence" value="ECO:0007669"/>
    <property type="project" value="InterPro"/>
</dbReference>
<comment type="function">
    <text evidence="5">Methylates the class 1 translation termination release factors RF1/PrfA and RF2/PrfB on the glutamine residue of the universally conserved GGQ motif.</text>
</comment>
<keyword evidence="9" id="KW-1185">Reference proteome</keyword>
<dbReference type="InterPro" id="IPR029063">
    <property type="entry name" value="SAM-dependent_MTases_sf"/>
</dbReference>
<evidence type="ECO:0000313" key="9">
    <source>
        <dbReference type="Proteomes" id="UP000192330"/>
    </source>
</evidence>
<keyword evidence="2 5" id="KW-0808">Transferase</keyword>
<protein>
    <recommendedName>
        <fullName evidence="5">Release factor glutamine methyltransferase</fullName>
        <shortName evidence="5">RF MTase</shortName>
        <ecNumber evidence="5">2.1.1.297</ecNumber>
    </recommendedName>
    <alternativeName>
        <fullName evidence="5">N5-glutamine methyltransferase PrmC</fullName>
    </alternativeName>
    <alternativeName>
        <fullName evidence="5">Protein-(glutamine-N5) MTase PrmC</fullName>
    </alternativeName>
    <alternativeName>
        <fullName evidence="5">Protein-glutamine N-methyltransferase PrmC</fullName>
    </alternativeName>
</protein>
<dbReference type="RefSeq" id="WP_084353526.1">
    <property type="nucleotide sequence ID" value="NZ_FWYD01000011.1"/>
</dbReference>
<evidence type="ECO:0000256" key="3">
    <source>
        <dbReference type="ARBA" id="ARBA00022691"/>
    </source>
</evidence>
<dbReference type="Proteomes" id="UP000192330">
    <property type="component" value="Unassembled WGS sequence"/>
</dbReference>
<dbReference type="InterPro" id="IPR019874">
    <property type="entry name" value="RF_methyltr_PrmC"/>
</dbReference>
<dbReference type="SUPFAM" id="SSF53335">
    <property type="entry name" value="S-adenosyl-L-methionine-dependent methyltransferases"/>
    <property type="match status" value="1"/>
</dbReference>
<dbReference type="NCBIfam" id="TIGR03534">
    <property type="entry name" value="RF_mod_PrmC"/>
    <property type="match status" value="1"/>
</dbReference>
<evidence type="ECO:0000256" key="4">
    <source>
        <dbReference type="ARBA" id="ARBA00048391"/>
    </source>
</evidence>
<evidence type="ECO:0000256" key="1">
    <source>
        <dbReference type="ARBA" id="ARBA00022603"/>
    </source>
</evidence>
<evidence type="ECO:0000256" key="5">
    <source>
        <dbReference type="HAMAP-Rule" id="MF_02126"/>
    </source>
</evidence>
<dbReference type="Pfam" id="PF05175">
    <property type="entry name" value="MTS"/>
    <property type="match status" value="1"/>
</dbReference>
<dbReference type="PANTHER" id="PTHR18895:SF74">
    <property type="entry name" value="MTRF1L RELEASE FACTOR GLUTAMINE METHYLTRANSFERASE"/>
    <property type="match status" value="1"/>
</dbReference>
<feature type="binding site" evidence="5">
    <location>
        <position position="139"/>
    </location>
    <ligand>
        <name>S-adenosyl-L-methionine</name>
        <dbReference type="ChEBI" id="CHEBI:59789"/>
    </ligand>
</feature>
<dbReference type="STRING" id="1387277.SAMN06295998_11141"/>
<dbReference type="Gene3D" id="1.10.8.10">
    <property type="entry name" value="DNA helicase RuvA subunit, C-terminal domain"/>
    <property type="match status" value="1"/>
</dbReference>
<comment type="similarity">
    <text evidence="5">Belongs to the protein N5-glutamine methyltransferase family. PrmC subfamily.</text>
</comment>
<feature type="binding site" evidence="5">
    <location>
        <position position="182"/>
    </location>
    <ligand>
        <name>S-adenosyl-L-methionine</name>
        <dbReference type="ChEBI" id="CHEBI:59789"/>
    </ligand>
</feature>
<dbReference type="Pfam" id="PF17827">
    <property type="entry name" value="PrmC_N"/>
    <property type="match status" value="1"/>
</dbReference>
<accession>A0A1W2D6C3</accession>
<dbReference type="HAMAP" id="MF_02126">
    <property type="entry name" value="RF_methyltr_PrmC"/>
    <property type="match status" value="1"/>
</dbReference>
<dbReference type="AlphaFoldDB" id="A0A1W2D6C3"/>
<reference evidence="8 9" key="1">
    <citation type="submission" date="2017-04" db="EMBL/GenBank/DDBJ databases">
        <authorList>
            <person name="Afonso C.L."/>
            <person name="Miller P.J."/>
            <person name="Scott M.A."/>
            <person name="Spackman E."/>
            <person name="Goraichik I."/>
            <person name="Dimitrov K.M."/>
            <person name="Suarez D.L."/>
            <person name="Swayne D.E."/>
        </authorList>
    </citation>
    <scope>NUCLEOTIDE SEQUENCE [LARGE SCALE GENOMIC DNA]</scope>
    <source>
        <strain evidence="8 9">CGMCC 1.12644</strain>
    </source>
</reference>
<evidence type="ECO:0000259" key="6">
    <source>
        <dbReference type="Pfam" id="PF05175"/>
    </source>
</evidence>
<dbReference type="OrthoDB" id="9800643at2"/>
<dbReference type="InterPro" id="IPR050320">
    <property type="entry name" value="N5-glutamine_MTase"/>
</dbReference>
<dbReference type="PROSITE" id="PS00092">
    <property type="entry name" value="N6_MTASE"/>
    <property type="match status" value="1"/>
</dbReference>
<keyword evidence="1 5" id="KW-0489">Methyltransferase</keyword>
<feature type="domain" description="Release factor glutamine methyltransferase N-terminal" evidence="7">
    <location>
        <begin position="5"/>
        <end position="75"/>
    </location>
</feature>
<dbReference type="EC" id="2.1.1.297" evidence="5"/>
<feature type="binding site" evidence="5">
    <location>
        <position position="168"/>
    </location>
    <ligand>
        <name>S-adenosyl-L-methionine</name>
        <dbReference type="ChEBI" id="CHEBI:59789"/>
    </ligand>
</feature>
<sequence length="276" mass="29394">MTVSEALAQATRTLHAAGIDGAPRDARALVAGAMGVEASRLTLLARDDFPDTAMAGLDRMLAERCARRPVSKILGTRLFWGRSFAVTEDVLDPRPETENIIEQSLTERCSSILDLGAGSGILAVTLLAEWPDARAVASDISAKALEVAAQNATSHGVLDRLTLLTADWFDGISGRFDLIVSNPPYIAANEMSDLSPEVRNHDPEIALTPGGDGLAPYRVIATRAADHLTPGGRLLVEIGWQQGPAVAEIFRGCGLQNVIVHPDMDGRPRVVSCRGN</sequence>
<dbReference type="InterPro" id="IPR002052">
    <property type="entry name" value="DNA_methylase_N6_adenine_CS"/>
</dbReference>
<feature type="domain" description="Methyltransferase small" evidence="6">
    <location>
        <begin position="104"/>
        <end position="191"/>
    </location>
</feature>
<organism evidence="8 9">
    <name type="scientific">Primorskyibacter flagellatus</name>
    <dbReference type="NCBI Taxonomy" id="1387277"/>
    <lineage>
        <taxon>Bacteria</taxon>
        <taxon>Pseudomonadati</taxon>
        <taxon>Pseudomonadota</taxon>
        <taxon>Alphaproteobacteria</taxon>
        <taxon>Rhodobacterales</taxon>
        <taxon>Roseobacteraceae</taxon>
        <taxon>Primorskyibacter</taxon>
    </lineage>
</organism>
<dbReference type="PANTHER" id="PTHR18895">
    <property type="entry name" value="HEMK METHYLTRANSFERASE"/>
    <property type="match status" value="1"/>
</dbReference>
<evidence type="ECO:0000259" key="7">
    <source>
        <dbReference type="Pfam" id="PF17827"/>
    </source>
</evidence>
<evidence type="ECO:0000313" key="8">
    <source>
        <dbReference type="EMBL" id="SMC92985.1"/>
    </source>
</evidence>
<dbReference type="NCBIfam" id="TIGR00536">
    <property type="entry name" value="hemK_fam"/>
    <property type="match status" value="1"/>
</dbReference>